<dbReference type="EMBL" id="JAAONZ010000006">
    <property type="protein sequence ID" value="NHO65946.1"/>
    <property type="molecule type" value="Genomic_DNA"/>
</dbReference>
<dbReference type="RefSeq" id="WP_167185844.1">
    <property type="nucleotide sequence ID" value="NZ_JAAONZ010000006.1"/>
</dbReference>
<feature type="transmembrane region" description="Helical" evidence="1">
    <location>
        <begin position="52"/>
        <end position="70"/>
    </location>
</feature>
<evidence type="ECO:0000313" key="3">
    <source>
        <dbReference type="Proteomes" id="UP000787472"/>
    </source>
</evidence>
<reference evidence="2" key="1">
    <citation type="submission" date="2020-03" db="EMBL/GenBank/DDBJ databases">
        <authorList>
            <person name="Guo F."/>
        </authorList>
    </citation>
    <scope>NUCLEOTIDE SEQUENCE</scope>
    <source>
        <strain evidence="2">JCM 30134</strain>
    </source>
</reference>
<name>A0A9E5MHH5_9GAMM</name>
<gene>
    <name evidence="2" type="ORF">G8770_10370</name>
</gene>
<proteinExistence type="predicted"/>
<keyword evidence="1" id="KW-0812">Transmembrane</keyword>
<organism evidence="2 3">
    <name type="scientific">Pseudomaricurvus hydrocarbonicus</name>
    <dbReference type="NCBI Taxonomy" id="1470433"/>
    <lineage>
        <taxon>Bacteria</taxon>
        <taxon>Pseudomonadati</taxon>
        <taxon>Pseudomonadota</taxon>
        <taxon>Gammaproteobacteria</taxon>
        <taxon>Cellvibrionales</taxon>
        <taxon>Cellvibrionaceae</taxon>
        <taxon>Pseudomaricurvus</taxon>
    </lineage>
</organism>
<accession>A0A9E5MHH5</accession>
<sequence length="104" mass="11357">MNAAWYQYLFVFLAGGFIINGIPHFVKGLTGQQFPTPFAKPPGVGLSSPTLNIVWATSNFLLSALFFFLADITSGSLWLLLSGFTGCMCMAFYLASYFGKLNLP</sequence>
<evidence type="ECO:0000256" key="1">
    <source>
        <dbReference type="SAM" id="Phobius"/>
    </source>
</evidence>
<evidence type="ECO:0000313" key="2">
    <source>
        <dbReference type="EMBL" id="NHO65946.1"/>
    </source>
</evidence>
<comment type="caution">
    <text evidence="2">The sequence shown here is derived from an EMBL/GenBank/DDBJ whole genome shotgun (WGS) entry which is preliminary data.</text>
</comment>
<dbReference type="AlphaFoldDB" id="A0A9E5MHH5"/>
<keyword evidence="3" id="KW-1185">Reference proteome</keyword>
<keyword evidence="1" id="KW-1133">Transmembrane helix</keyword>
<feature type="transmembrane region" description="Helical" evidence="1">
    <location>
        <begin position="77"/>
        <end position="98"/>
    </location>
</feature>
<protein>
    <submittedName>
        <fullName evidence="2">Uncharacterized protein</fullName>
    </submittedName>
</protein>
<dbReference type="Proteomes" id="UP000787472">
    <property type="component" value="Unassembled WGS sequence"/>
</dbReference>
<keyword evidence="1" id="KW-0472">Membrane</keyword>